<feature type="compositionally biased region" description="Basic and acidic residues" evidence="8">
    <location>
        <begin position="121"/>
        <end position="138"/>
    </location>
</feature>
<keyword evidence="3" id="KW-1003">Cell membrane</keyword>
<feature type="region of interest" description="Disordered" evidence="8">
    <location>
        <begin position="114"/>
        <end position="153"/>
    </location>
</feature>
<evidence type="ECO:0000256" key="6">
    <source>
        <dbReference type="ARBA" id="ARBA00023136"/>
    </source>
</evidence>
<sequence>MAAKSDGAAAAPPRSASPPRAASRPAAHRCSLPDCCWTLCALLVFFSDGASDLWLAADYYLRGQYWCFALTLVFVVVPSLVVQALSFRWFAYDFCESGAAAAAAVVAASGGGGAAEEEGDFSTKDSDFSTKDSDERRGAGRSGATGAGGVIPGPGTGGGARGCCRACVWLLQAAIHILQLAQVWRYVHALYLGVQSRWHRDPERRHYYWRMMFASADISMLRLLESFLKSAPQLVLQLSIMIQAGQVLPLQGLSASASLVSLSWMVASYQKVLRDSRDDKLPMSYKAVLVQILWHLFTIGARTLAFALFASVFPLYFGIFVVAHWCIMTFWIIQGETDFCMSKWEEIIYNMMVGIVYIFCWFSVREGRTRCRLLIYSLTVLLENVALTAAWYLHRSRESSDFYAVAMVCVVSSSYALGSFFMCVYYCLLHPDGPASGWRPVVEKEDLPAELLASPAISLPPDVVSSPPRTLQRTKGPEGLGVDGDVFQVRPQRGVQAPVPSLSPRTEGPVIRIDLPRKKYPAWDAHFIDRRLRKTILVLESAAPVTPRIQYRCLSTPKEVMEYETTV</sequence>
<reference evidence="9 10" key="1">
    <citation type="journal article" date="2023" name="Genes (Basel)">
        <title>Chromosome-Level Genome Assembly and Circadian Gene Repertoire of the Patagonia Blennie Eleginops maclovinus-The Closest Ancestral Proxy of Antarctic Cryonotothenioids.</title>
        <authorList>
            <person name="Cheng C.C."/>
            <person name="Rivera-Colon A.G."/>
            <person name="Minhas B.F."/>
            <person name="Wilson L."/>
            <person name="Rayamajhi N."/>
            <person name="Vargas-Chacoff L."/>
            <person name="Catchen J.M."/>
        </authorList>
    </citation>
    <scope>NUCLEOTIDE SEQUENCE [LARGE SCALE GENOMIC DNA]</scope>
    <source>
        <strain evidence="9">JMC-PN-2008</strain>
    </source>
</reference>
<dbReference type="GO" id="GO:0070782">
    <property type="term" value="P:phosphatidylserine exposure on apoptotic cell surface"/>
    <property type="evidence" value="ECO:0007669"/>
    <property type="project" value="TreeGrafter"/>
</dbReference>
<dbReference type="AlphaFoldDB" id="A0AAN8AIT8"/>
<keyword evidence="6 7" id="KW-0472">Membrane</keyword>
<dbReference type="EMBL" id="JAUZQC010000011">
    <property type="protein sequence ID" value="KAK5864251.1"/>
    <property type="molecule type" value="Genomic_DNA"/>
</dbReference>
<feature type="transmembrane region" description="Helical" evidence="7">
    <location>
        <begin position="315"/>
        <end position="335"/>
    </location>
</feature>
<feature type="transmembrane region" description="Helical" evidence="7">
    <location>
        <begin position="405"/>
        <end position="429"/>
    </location>
</feature>
<evidence type="ECO:0000256" key="3">
    <source>
        <dbReference type="ARBA" id="ARBA00022475"/>
    </source>
</evidence>
<feature type="region of interest" description="Disordered" evidence="8">
    <location>
        <begin position="1"/>
        <end position="21"/>
    </location>
</feature>
<evidence type="ECO:0000256" key="8">
    <source>
        <dbReference type="SAM" id="MobiDB-lite"/>
    </source>
</evidence>
<dbReference type="PANTHER" id="PTHR16024">
    <property type="entry name" value="XK-RELATED PROTEIN"/>
    <property type="match status" value="1"/>
</dbReference>
<organism evidence="9 10">
    <name type="scientific">Eleginops maclovinus</name>
    <name type="common">Patagonian blennie</name>
    <name type="synonym">Eleginus maclovinus</name>
    <dbReference type="NCBI Taxonomy" id="56733"/>
    <lineage>
        <taxon>Eukaryota</taxon>
        <taxon>Metazoa</taxon>
        <taxon>Chordata</taxon>
        <taxon>Craniata</taxon>
        <taxon>Vertebrata</taxon>
        <taxon>Euteleostomi</taxon>
        <taxon>Actinopterygii</taxon>
        <taxon>Neopterygii</taxon>
        <taxon>Teleostei</taxon>
        <taxon>Neoteleostei</taxon>
        <taxon>Acanthomorphata</taxon>
        <taxon>Eupercaria</taxon>
        <taxon>Perciformes</taxon>
        <taxon>Notothenioidei</taxon>
        <taxon>Eleginopidae</taxon>
        <taxon>Eleginops</taxon>
    </lineage>
</organism>
<feature type="transmembrane region" description="Helical" evidence="7">
    <location>
        <begin position="63"/>
        <end position="82"/>
    </location>
</feature>
<dbReference type="GO" id="GO:1902742">
    <property type="term" value="P:apoptotic process involved in development"/>
    <property type="evidence" value="ECO:0007669"/>
    <property type="project" value="TreeGrafter"/>
</dbReference>
<evidence type="ECO:0000256" key="4">
    <source>
        <dbReference type="ARBA" id="ARBA00022692"/>
    </source>
</evidence>
<proteinExistence type="inferred from homology"/>
<keyword evidence="10" id="KW-1185">Reference proteome</keyword>
<comment type="similarity">
    <text evidence="2 7">Belongs to the XK family.</text>
</comment>
<gene>
    <name evidence="9" type="ORF">PBY51_001208</name>
</gene>
<feature type="transmembrane region" description="Helical" evidence="7">
    <location>
        <begin position="373"/>
        <end position="393"/>
    </location>
</feature>
<evidence type="ECO:0000313" key="10">
    <source>
        <dbReference type="Proteomes" id="UP001346869"/>
    </source>
</evidence>
<dbReference type="Proteomes" id="UP001346869">
    <property type="component" value="Unassembled WGS sequence"/>
</dbReference>
<dbReference type="InterPro" id="IPR050895">
    <property type="entry name" value="XK-related_scramblase"/>
</dbReference>
<comment type="caution">
    <text evidence="9">The sequence shown here is derived from an EMBL/GenBank/DDBJ whole genome shotgun (WGS) entry which is preliminary data.</text>
</comment>
<comment type="subcellular location">
    <subcellularLocation>
        <location evidence="1">Cell membrane</location>
        <topology evidence="1">Multi-pass membrane protein</topology>
    </subcellularLocation>
    <subcellularLocation>
        <location evidence="7">Membrane</location>
        <topology evidence="7">Multi-pass membrane protein</topology>
    </subcellularLocation>
</comment>
<feature type="transmembrane region" description="Helical" evidence="7">
    <location>
        <begin position="287"/>
        <end position="308"/>
    </location>
</feature>
<accession>A0AAN8AIT8</accession>
<evidence type="ECO:0000256" key="1">
    <source>
        <dbReference type="ARBA" id="ARBA00004651"/>
    </source>
</evidence>
<keyword evidence="4 7" id="KW-0812">Transmembrane</keyword>
<evidence type="ECO:0000256" key="2">
    <source>
        <dbReference type="ARBA" id="ARBA00008789"/>
    </source>
</evidence>
<evidence type="ECO:0000313" key="9">
    <source>
        <dbReference type="EMBL" id="KAK5864251.1"/>
    </source>
</evidence>
<evidence type="ECO:0000256" key="7">
    <source>
        <dbReference type="RuleBase" id="RU910716"/>
    </source>
</evidence>
<name>A0AAN8AIT8_ELEMC</name>
<protein>
    <recommendedName>
        <fullName evidence="7">XK-related protein</fullName>
    </recommendedName>
</protein>
<dbReference type="GO" id="GO:0043652">
    <property type="term" value="P:engulfment of apoptotic cell"/>
    <property type="evidence" value="ECO:0007669"/>
    <property type="project" value="TreeGrafter"/>
</dbReference>
<dbReference type="PANTHER" id="PTHR16024:SF25">
    <property type="entry name" value="XK-RELATED PROTEIN"/>
    <property type="match status" value="1"/>
</dbReference>
<feature type="transmembrane region" description="Helical" evidence="7">
    <location>
        <begin position="347"/>
        <end position="364"/>
    </location>
</feature>
<evidence type="ECO:0000256" key="5">
    <source>
        <dbReference type="ARBA" id="ARBA00022989"/>
    </source>
</evidence>
<dbReference type="Pfam" id="PF09815">
    <property type="entry name" value="XK-related"/>
    <property type="match status" value="1"/>
</dbReference>
<feature type="compositionally biased region" description="Gly residues" evidence="8">
    <location>
        <begin position="140"/>
        <end position="153"/>
    </location>
</feature>
<dbReference type="GO" id="GO:0005886">
    <property type="term" value="C:plasma membrane"/>
    <property type="evidence" value="ECO:0007669"/>
    <property type="project" value="UniProtKB-SubCell"/>
</dbReference>
<reference evidence="9 10" key="2">
    <citation type="journal article" date="2023" name="Mol. Biol. Evol.">
        <title>Genomics of Secondarily Temperate Adaptation in the Only Non-Antarctic Icefish.</title>
        <authorList>
            <person name="Rivera-Colon A.G."/>
            <person name="Rayamajhi N."/>
            <person name="Minhas B.F."/>
            <person name="Madrigal G."/>
            <person name="Bilyk K.T."/>
            <person name="Yoon V."/>
            <person name="Hune M."/>
            <person name="Gregory S."/>
            <person name="Cheng C.H.C."/>
            <person name="Catchen J.M."/>
        </authorList>
    </citation>
    <scope>NUCLEOTIDE SEQUENCE [LARGE SCALE GENOMIC DNA]</scope>
    <source>
        <strain evidence="9">JMC-PN-2008</strain>
    </source>
</reference>
<dbReference type="InterPro" id="IPR018629">
    <property type="entry name" value="XK-rel"/>
</dbReference>
<keyword evidence="5 7" id="KW-1133">Transmembrane helix</keyword>